<reference evidence="2 3" key="1">
    <citation type="submission" date="2016-10" db="EMBL/GenBank/DDBJ databases">
        <title>Rodentibacter gen. nov. and new species.</title>
        <authorList>
            <person name="Christensen H."/>
        </authorList>
    </citation>
    <scope>NUCLEOTIDE SEQUENCE [LARGE SCALE GENOMIC DNA]</scope>
    <source>
        <strain evidence="2 3">Ac151</strain>
    </source>
</reference>
<comment type="caution">
    <text evidence="2">The sequence shown here is derived from an EMBL/GenBank/DDBJ whole genome shotgun (WGS) entry which is preliminary data.</text>
</comment>
<dbReference type="OrthoDB" id="5675325at2"/>
<keyword evidence="3" id="KW-1185">Reference proteome</keyword>
<dbReference type="RefSeq" id="WP_077422744.1">
    <property type="nucleotide sequence ID" value="NZ_MLHQ01000001.1"/>
</dbReference>
<dbReference type="GO" id="GO:0016788">
    <property type="term" value="F:hydrolase activity, acting on ester bonds"/>
    <property type="evidence" value="ECO:0007669"/>
    <property type="project" value="UniProtKB-ARBA"/>
</dbReference>
<evidence type="ECO:0000313" key="2">
    <source>
        <dbReference type="EMBL" id="OOF60260.1"/>
    </source>
</evidence>
<dbReference type="Gene3D" id="3.40.50.1110">
    <property type="entry name" value="SGNH hydrolase"/>
    <property type="match status" value="1"/>
</dbReference>
<evidence type="ECO:0000313" key="3">
    <source>
        <dbReference type="Proteomes" id="UP000188602"/>
    </source>
</evidence>
<protein>
    <submittedName>
        <fullName evidence="2">Acylneuraminate cytidylyltransferase</fullName>
    </submittedName>
</protein>
<dbReference type="PANTHER" id="PTHR30383">
    <property type="entry name" value="THIOESTERASE 1/PROTEASE 1/LYSOPHOSPHOLIPASE L1"/>
    <property type="match status" value="1"/>
</dbReference>
<dbReference type="EMBL" id="MLHQ01000001">
    <property type="protein sequence ID" value="OOF60260.1"/>
    <property type="molecule type" value="Genomic_DNA"/>
</dbReference>
<dbReference type="InterPro" id="IPR013830">
    <property type="entry name" value="SGNH_hydro"/>
</dbReference>
<feature type="domain" description="SGNH hydrolase-type esterase" evidence="1">
    <location>
        <begin position="33"/>
        <end position="190"/>
    </location>
</feature>
<dbReference type="STRING" id="1907939.BKL49_00785"/>
<dbReference type="CDD" id="cd01841">
    <property type="entry name" value="NnaC_like"/>
    <property type="match status" value="1"/>
</dbReference>
<evidence type="ECO:0000259" key="1">
    <source>
        <dbReference type="Pfam" id="PF13472"/>
    </source>
</evidence>
<dbReference type="InterPro" id="IPR051532">
    <property type="entry name" value="Ester_Hydrolysis_Enzymes"/>
</dbReference>
<dbReference type="Pfam" id="PF13472">
    <property type="entry name" value="Lipase_GDSL_2"/>
    <property type="match status" value="1"/>
</dbReference>
<dbReference type="GO" id="GO:0016779">
    <property type="term" value="F:nucleotidyltransferase activity"/>
    <property type="evidence" value="ECO:0007669"/>
    <property type="project" value="UniProtKB-KW"/>
</dbReference>
<name>A0A1V3JU63_9PAST</name>
<gene>
    <name evidence="2" type="ORF">BKL49_00785</name>
</gene>
<keyword evidence="2" id="KW-0808">Transferase</keyword>
<keyword evidence="2" id="KW-0548">Nucleotidyltransferase</keyword>
<accession>A0A1V3JU63</accession>
<dbReference type="SUPFAM" id="SSF52266">
    <property type="entry name" value="SGNH hydrolase"/>
    <property type="match status" value="1"/>
</dbReference>
<proteinExistence type="predicted"/>
<dbReference type="Proteomes" id="UP000188602">
    <property type="component" value="Unassembled WGS sequence"/>
</dbReference>
<sequence>MLSDQDIFNRYQQKQAEFEKKSEVTLIGHSLFDMWGDLPQGTPSLMGKTVANLGISGVSTRQYLDVIAAQGAIQHLGETVFFFLGVNDIVKEPQYSPQQVLDWLQQIIDNIRPLAPSNVRYFLLEATPVNEDQIKTVTNAQIAVLNDYLAHHCPNELTFIPTQQAFRNDQGWLADSLSSDGLHFSAKGYDTLAQLLLPHLTR</sequence>
<dbReference type="PANTHER" id="PTHR30383:SF29">
    <property type="entry name" value="SGNH HYDROLASE-TYPE ESTERASE DOMAIN-CONTAINING PROTEIN"/>
    <property type="match status" value="1"/>
</dbReference>
<dbReference type="InterPro" id="IPR036514">
    <property type="entry name" value="SGNH_hydro_sf"/>
</dbReference>
<organism evidence="2 3">
    <name type="scientific">Rodentibacter myodis</name>
    <dbReference type="NCBI Taxonomy" id="1907939"/>
    <lineage>
        <taxon>Bacteria</taxon>
        <taxon>Pseudomonadati</taxon>
        <taxon>Pseudomonadota</taxon>
        <taxon>Gammaproteobacteria</taxon>
        <taxon>Pasteurellales</taxon>
        <taxon>Pasteurellaceae</taxon>
        <taxon>Rodentibacter</taxon>
    </lineage>
</organism>
<dbReference type="AlphaFoldDB" id="A0A1V3JU63"/>